<evidence type="ECO:0000259" key="4">
    <source>
        <dbReference type="PROSITE" id="PS51718"/>
    </source>
</evidence>
<evidence type="ECO:0000313" key="5">
    <source>
        <dbReference type="EMBL" id="KAL1527928.1"/>
    </source>
</evidence>
<reference evidence="5 6" key="1">
    <citation type="journal article" date="2024" name="Science">
        <title>Giant polyketide synthase enzymes in the biosynthesis of giant marine polyether toxins.</title>
        <authorList>
            <person name="Fallon T.R."/>
            <person name="Shende V.V."/>
            <person name="Wierzbicki I.H."/>
            <person name="Pendleton A.L."/>
            <person name="Watervoot N.F."/>
            <person name="Auber R.P."/>
            <person name="Gonzalez D.J."/>
            <person name="Wisecaver J.H."/>
            <person name="Moore B.S."/>
        </authorList>
    </citation>
    <scope>NUCLEOTIDE SEQUENCE [LARGE SCALE GENOMIC DNA]</scope>
    <source>
        <strain evidence="5 6">12B1</strain>
    </source>
</reference>
<name>A0AB34K0B5_PRYPA</name>
<dbReference type="InterPro" id="IPR027417">
    <property type="entry name" value="P-loop_NTPase"/>
</dbReference>
<dbReference type="InterPro" id="IPR045063">
    <property type="entry name" value="Dynamin_N"/>
</dbReference>
<evidence type="ECO:0000259" key="3">
    <source>
        <dbReference type="PROSITE" id="PS51388"/>
    </source>
</evidence>
<feature type="region of interest" description="Disordered" evidence="1">
    <location>
        <begin position="1"/>
        <end position="24"/>
    </location>
</feature>
<dbReference type="InterPro" id="IPR030381">
    <property type="entry name" value="G_DYNAMIN_dom"/>
</dbReference>
<comment type="caution">
    <text evidence="5">The sequence shown here is derived from an EMBL/GenBank/DDBJ whole genome shotgun (WGS) entry which is preliminary data.</text>
</comment>
<dbReference type="GO" id="GO:0016020">
    <property type="term" value="C:membrane"/>
    <property type="evidence" value="ECO:0007669"/>
    <property type="project" value="TreeGrafter"/>
</dbReference>
<proteinExistence type="predicted"/>
<dbReference type="Gene3D" id="1.20.120.1240">
    <property type="entry name" value="Dynamin, middle domain"/>
    <property type="match status" value="1"/>
</dbReference>
<dbReference type="GO" id="GO:0008017">
    <property type="term" value="F:microtubule binding"/>
    <property type="evidence" value="ECO:0007669"/>
    <property type="project" value="TreeGrafter"/>
</dbReference>
<keyword evidence="6" id="KW-1185">Reference proteome</keyword>
<feature type="transmembrane region" description="Helical" evidence="2">
    <location>
        <begin position="933"/>
        <end position="953"/>
    </location>
</feature>
<dbReference type="CDD" id="cd08771">
    <property type="entry name" value="DLP_1"/>
    <property type="match status" value="1"/>
</dbReference>
<dbReference type="GO" id="GO:0005525">
    <property type="term" value="F:GTP binding"/>
    <property type="evidence" value="ECO:0007669"/>
    <property type="project" value="InterPro"/>
</dbReference>
<keyword evidence="2" id="KW-1133">Transmembrane helix</keyword>
<evidence type="ECO:0008006" key="7">
    <source>
        <dbReference type="Google" id="ProtNLM"/>
    </source>
</evidence>
<dbReference type="InterPro" id="IPR020850">
    <property type="entry name" value="GED_dom"/>
</dbReference>
<accession>A0AB34K0B5</accession>
<evidence type="ECO:0000313" key="6">
    <source>
        <dbReference type="Proteomes" id="UP001515480"/>
    </source>
</evidence>
<dbReference type="PANTHER" id="PTHR11566:SF173">
    <property type="entry name" value="DYNAMIN-RELATED PROTEIN 4C"/>
    <property type="match status" value="1"/>
</dbReference>
<dbReference type="GO" id="GO:0005874">
    <property type="term" value="C:microtubule"/>
    <property type="evidence" value="ECO:0007669"/>
    <property type="project" value="TreeGrafter"/>
</dbReference>
<dbReference type="EMBL" id="JBGBPQ010000002">
    <property type="protein sequence ID" value="KAL1527928.1"/>
    <property type="molecule type" value="Genomic_DNA"/>
</dbReference>
<dbReference type="PROSITE" id="PS51388">
    <property type="entry name" value="GED"/>
    <property type="match status" value="1"/>
</dbReference>
<dbReference type="Gene3D" id="3.40.50.300">
    <property type="entry name" value="P-loop containing nucleotide triphosphate hydrolases"/>
    <property type="match status" value="1"/>
</dbReference>
<dbReference type="PRINTS" id="PR00195">
    <property type="entry name" value="DYNAMIN"/>
</dbReference>
<dbReference type="Pfam" id="PF00350">
    <property type="entry name" value="Dynamin_N"/>
    <property type="match status" value="1"/>
</dbReference>
<dbReference type="GO" id="GO:0005737">
    <property type="term" value="C:cytoplasm"/>
    <property type="evidence" value="ECO:0007669"/>
    <property type="project" value="TreeGrafter"/>
</dbReference>
<keyword evidence="2" id="KW-0812">Transmembrane</keyword>
<dbReference type="SMART" id="SM00053">
    <property type="entry name" value="DYNc"/>
    <property type="match status" value="1"/>
</dbReference>
<sequence length="962" mass="104364">MASPRSIDFSPRCSRSERSTDFAADDCSPYPRSALVVARHGLEEGTERLRSLVELNDQVNQLTLDEREINSTRIVVLGDQSHGKSSLLEAISGVDLPRGDDIRTRAPLVLQLRKAAEDSDEYALICVAGSGELPQKVALEHVAAKVEEYTARLAGCEKAVTDTEIELKVFRHGQEDLTLIDLPGITRVAQAGQGDGPEAGRRLEQLILGMCRRYAEPPESILLNVVSAMVDFSTSAALQLSQELDPTCQRTLLCVTKVDQYREKGLHTKLQCAARAMRIRREHIFAVRNRTKEENEQNLPLAEVRALEREAFFENTELILGSKSAGYGLGVDSLSKKLVEFQLERLTLTLPTTAHRIADRLGELHERIAELGAPQPDAMGSKIEALQLIDRCVHRLHDERTGQLTHASAARLDESAVGEIVDLTFRPKASFAQLRHSLPPHADVESLEHTLRGGVRVRVVVVPRCADGDEPPPPLGVWVQFALPKGVRSLVVRGGVHLLDAADEVLWTGNVSHAAADERVGWATVGADVAARCVAVGVNLYVARVTYTAEAAGEDARRMLCTVLNDLDKQFLAALRAHRPERSFFSQAFYFKVADEAHSRRGSSALPGSISHEVLLAVLRDLRKGVPELVERHVAAVAAAMHARLRGVIGEIVDARAHPRLLALLQHTAAALVQQSLAAAQQAARMLLQLEADETHTANALFPEIVRSLRKELLGVDERRRGGGGGGEACARRWDVDVAPLRRAAQLEPELLDIQIKAFAYWKSAEARLVDYVQMCARSHLSTALVDRKLKPALVEALETACAAGGMAELMAADEALALERQSTARRIDCLHAAEALLREAAARHGLQLQPRHAAAEGRRAARVADAEGEPPADAAAACAWLAAPTGAEYDAELRAPSAVGARVEAVLEMIGGAPLARWACGKGGGAHERRPAVVGIALAIASLAWIASDSVVPMVRRARVR</sequence>
<dbReference type="AlphaFoldDB" id="A0AB34K0B5"/>
<dbReference type="SUPFAM" id="SSF52540">
    <property type="entry name" value="P-loop containing nucleoside triphosphate hydrolases"/>
    <property type="match status" value="1"/>
</dbReference>
<dbReference type="GO" id="GO:0003924">
    <property type="term" value="F:GTPase activity"/>
    <property type="evidence" value="ECO:0007669"/>
    <property type="project" value="InterPro"/>
</dbReference>
<keyword evidence="2" id="KW-0472">Membrane</keyword>
<dbReference type="PROSITE" id="PS51718">
    <property type="entry name" value="G_DYNAMIN_2"/>
    <property type="match status" value="1"/>
</dbReference>
<dbReference type="InterPro" id="IPR022812">
    <property type="entry name" value="Dynamin"/>
</dbReference>
<evidence type="ECO:0000256" key="1">
    <source>
        <dbReference type="SAM" id="MobiDB-lite"/>
    </source>
</evidence>
<dbReference type="InterPro" id="IPR001401">
    <property type="entry name" value="Dynamin_GTPase"/>
</dbReference>
<evidence type="ECO:0000256" key="2">
    <source>
        <dbReference type="SAM" id="Phobius"/>
    </source>
</evidence>
<feature type="domain" description="GED" evidence="3">
    <location>
        <begin position="751"/>
        <end position="846"/>
    </location>
</feature>
<protein>
    <recommendedName>
        <fullName evidence="7">Dynamin GTPase</fullName>
    </recommendedName>
</protein>
<gene>
    <name evidence="5" type="ORF">AB1Y20_009301</name>
</gene>
<dbReference type="Proteomes" id="UP001515480">
    <property type="component" value="Unassembled WGS sequence"/>
</dbReference>
<feature type="domain" description="Dynamin-type G" evidence="4">
    <location>
        <begin position="68"/>
        <end position="351"/>
    </location>
</feature>
<dbReference type="PANTHER" id="PTHR11566">
    <property type="entry name" value="DYNAMIN"/>
    <property type="match status" value="1"/>
</dbReference>
<organism evidence="5 6">
    <name type="scientific">Prymnesium parvum</name>
    <name type="common">Toxic golden alga</name>
    <dbReference type="NCBI Taxonomy" id="97485"/>
    <lineage>
        <taxon>Eukaryota</taxon>
        <taxon>Haptista</taxon>
        <taxon>Haptophyta</taxon>
        <taxon>Prymnesiophyceae</taxon>
        <taxon>Prymnesiales</taxon>
        <taxon>Prymnesiaceae</taxon>
        <taxon>Prymnesium</taxon>
    </lineage>
</organism>